<evidence type="ECO:0000313" key="2">
    <source>
        <dbReference type="EMBL" id="OIR19164.1"/>
    </source>
</evidence>
<feature type="transmembrane region" description="Helical" evidence="1">
    <location>
        <begin position="387"/>
        <end position="406"/>
    </location>
</feature>
<feature type="transmembrane region" description="Helical" evidence="1">
    <location>
        <begin position="270"/>
        <end position="288"/>
    </location>
</feature>
<protein>
    <recommendedName>
        <fullName evidence="3">O-antigen ligase</fullName>
    </recommendedName>
</protein>
<gene>
    <name evidence="2" type="ORF">GALL_00430</name>
</gene>
<dbReference type="AlphaFoldDB" id="A0A1J5TZE5"/>
<proteinExistence type="predicted"/>
<name>A0A1J5TZE5_9ZZZZ</name>
<feature type="transmembrane region" description="Helical" evidence="1">
    <location>
        <begin position="65"/>
        <end position="85"/>
    </location>
</feature>
<feature type="transmembrane region" description="Helical" evidence="1">
    <location>
        <begin position="199"/>
        <end position="217"/>
    </location>
</feature>
<evidence type="ECO:0008006" key="3">
    <source>
        <dbReference type="Google" id="ProtNLM"/>
    </source>
</evidence>
<feature type="transmembrane region" description="Helical" evidence="1">
    <location>
        <begin position="222"/>
        <end position="240"/>
    </location>
</feature>
<feature type="transmembrane region" description="Helical" evidence="1">
    <location>
        <begin position="246"/>
        <end position="263"/>
    </location>
</feature>
<keyword evidence="1" id="KW-1133">Transmembrane helix</keyword>
<dbReference type="EMBL" id="MLJW01000001">
    <property type="protein sequence ID" value="OIR19164.1"/>
    <property type="molecule type" value="Genomic_DNA"/>
</dbReference>
<feature type="transmembrane region" description="Helical" evidence="1">
    <location>
        <begin position="12"/>
        <end position="29"/>
    </location>
</feature>
<evidence type="ECO:0000256" key="1">
    <source>
        <dbReference type="SAM" id="Phobius"/>
    </source>
</evidence>
<sequence length="440" mass="48124">MNNTSQRISLSDIGFGLIIVSYFLLVFSSPMPIKIGVLEIVMGIGLTMGASLLILSLIARKNTDIILPILCIAYFLMAPLLMGVVRGNDFADMARDVAPLMFMAALPLLITSLPQDKYAIYRLRVMLFAILAVGLVSALQFHHGIIKLFGSMETYIARTGPIPVMPLKEPNVLIDQTWSVSGLENIDYPSLMLKCQDPAILFTAIYLLCVGISHVLVKPRRLLYGIFALGGGAFCVYEFAALGLRAFCGLTALTLIIYAVYLIRSRKVSLANLMAAGVVGLLFTYSQIVNFATQMWAKQQAVGLSGRPGELYSAFGTISENVATLLFGVGWGGLLSNPIYDAATTRYTHSLFSYWLLKTGIVGLAALVLFVSLLIRRVDLKYVWKSSHRLAVFLAASAVIIIGLFFEPTYKMLSYGLIVGLLLAEYAKPLASKQEPNTIF</sequence>
<reference evidence="2" key="1">
    <citation type="submission" date="2016-10" db="EMBL/GenBank/DDBJ databases">
        <title>Sequence of Gallionella enrichment culture.</title>
        <authorList>
            <person name="Poehlein A."/>
            <person name="Muehling M."/>
            <person name="Daniel R."/>
        </authorList>
    </citation>
    <scope>NUCLEOTIDE SEQUENCE</scope>
</reference>
<feature type="transmembrane region" description="Helical" evidence="1">
    <location>
        <begin position="125"/>
        <end position="145"/>
    </location>
</feature>
<feature type="transmembrane region" description="Helical" evidence="1">
    <location>
        <begin position="97"/>
        <end position="113"/>
    </location>
</feature>
<accession>A0A1J5TZE5</accession>
<keyword evidence="1" id="KW-0472">Membrane</keyword>
<organism evidence="2">
    <name type="scientific">mine drainage metagenome</name>
    <dbReference type="NCBI Taxonomy" id="410659"/>
    <lineage>
        <taxon>unclassified sequences</taxon>
        <taxon>metagenomes</taxon>
        <taxon>ecological metagenomes</taxon>
    </lineage>
</organism>
<feature type="transmembrane region" description="Helical" evidence="1">
    <location>
        <begin position="355"/>
        <end position="375"/>
    </location>
</feature>
<keyword evidence="1" id="KW-0812">Transmembrane</keyword>
<feature type="transmembrane region" description="Helical" evidence="1">
    <location>
        <begin position="35"/>
        <end position="58"/>
    </location>
</feature>
<comment type="caution">
    <text evidence="2">The sequence shown here is derived from an EMBL/GenBank/DDBJ whole genome shotgun (WGS) entry which is preliminary data.</text>
</comment>